<reference evidence="2" key="1">
    <citation type="submission" date="2023-03" db="EMBL/GenBank/DDBJ databases">
        <authorList>
            <person name="Shen W."/>
            <person name="Cai J."/>
        </authorList>
    </citation>
    <scope>NUCLEOTIDE SEQUENCE</scope>
    <source>
        <strain evidence="2">P33-2</strain>
    </source>
</reference>
<name>A0AAW8RS72_ENTAV</name>
<accession>A0AAW8RS72</accession>
<proteinExistence type="predicted"/>
<evidence type="ECO:0000256" key="1">
    <source>
        <dbReference type="SAM" id="Coils"/>
    </source>
</evidence>
<keyword evidence="1" id="KW-0175">Coiled coil</keyword>
<protein>
    <recommendedName>
        <fullName evidence="4">Transcriptional regulator</fullName>
    </recommendedName>
</protein>
<dbReference type="Proteomes" id="UP001260773">
    <property type="component" value="Unassembled WGS sequence"/>
</dbReference>
<dbReference type="AlphaFoldDB" id="A0AAW8RS72"/>
<sequence length="81" mass="9596">MLKLVWVPKKYKNFSFREMAEDASHILKGCKEHEKEIERLLADSMILQNKIANLTEEEARHNLEILIPWLEMQFPSLKEGD</sequence>
<evidence type="ECO:0000313" key="2">
    <source>
        <dbReference type="EMBL" id="MDT2400884.1"/>
    </source>
</evidence>
<organism evidence="2 3">
    <name type="scientific">Enterococcus avium</name>
    <name type="common">Streptococcus avium</name>
    <dbReference type="NCBI Taxonomy" id="33945"/>
    <lineage>
        <taxon>Bacteria</taxon>
        <taxon>Bacillati</taxon>
        <taxon>Bacillota</taxon>
        <taxon>Bacilli</taxon>
        <taxon>Lactobacillales</taxon>
        <taxon>Enterococcaceae</taxon>
        <taxon>Enterococcus</taxon>
    </lineage>
</organism>
<dbReference type="RefSeq" id="WP_311864671.1">
    <property type="nucleotide sequence ID" value="NZ_JARPWH010000001.1"/>
</dbReference>
<feature type="coiled-coil region" evidence="1">
    <location>
        <begin position="30"/>
        <end position="57"/>
    </location>
</feature>
<evidence type="ECO:0000313" key="3">
    <source>
        <dbReference type="Proteomes" id="UP001260773"/>
    </source>
</evidence>
<comment type="caution">
    <text evidence="2">The sequence shown here is derived from an EMBL/GenBank/DDBJ whole genome shotgun (WGS) entry which is preliminary data.</text>
</comment>
<gene>
    <name evidence="2" type="ORF">P7D43_00750</name>
</gene>
<evidence type="ECO:0008006" key="4">
    <source>
        <dbReference type="Google" id="ProtNLM"/>
    </source>
</evidence>
<dbReference type="EMBL" id="JARPWH010000001">
    <property type="protein sequence ID" value="MDT2400884.1"/>
    <property type="molecule type" value="Genomic_DNA"/>
</dbReference>